<feature type="compositionally biased region" description="Polar residues" evidence="2">
    <location>
        <begin position="620"/>
        <end position="633"/>
    </location>
</feature>
<feature type="compositionally biased region" description="Basic residues" evidence="2">
    <location>
        <begin position="877"/>
        <end position="892"/>
    </location>
</feature>
<feature type="region of interest" description="Disordered" evidence="2">
    <location>
        <begin position="521"/>
        <end position="542"/>
    </location>
</feature>
<feature type="compositionally biased region" description="Basic and acidic residues" evidence="2">
    <location>
        <begin position="335"/>
        <end position="360"/>
    </location>
</feature>
<feature type="region of interest" description="Disordered" evidence="2">
    <location>
        <begin position="324"/>
        <end position="501"/>
    </location>
</feature>
<dbReference type="Proteomes" id="UP001302602">
    <property type="component" value="Unassembled WGS sequence"/>
</dbReference>
<dbReference type="InterPro" id="IPR056222">
    <property type="entry name" value="PH_23"/>
</dbReference>
<feature type="region of interest" description="Disordered" evidence="2">
    <location>
        <begin position="1237"/>
        <end position="1476"/>
    </location>
</feature>
<evidence type="ECO:0000313" key="6">
    <source>
        <dbReference type="EMBL" id="KAK4127957.1"/>
    </source>
</evidence>
<feature type="compositionally biased region" description="Low complexity" evidence="2">
    <location>
        <begin position="1713"/>
        <end position="1738"/>
    </location>
</feature>
<feature type="compositionally biased region" description="Low complexity" evidence="2">
    <location>
        <begin position="824"/>
        <end position="835"/>
    </location>
</feature>
<dbReference type="Pfam" id="PF24344">
    <property type="entry name" value="PH_23"/>
    <property type="match status" value="1"/>
</dbReference>
<comment type="caution">
    <text evidence="6">The sequence shown here is derived from an EMBL/GenBank/DDBJ whole genome shotgun (WGS) entry which is preliminary data.</text>
</comment>
<feature type="compositionally biased region" description="Basic and acidic residues" evidence="2">
    <location>
        <begin position="1"/>
        <end position="11"/>
    </location>
</feature>
<feature type="compositionally biased region" description="Basic residues" evidence="2">
    <location>
        <begin position="443"/>
        <end position="455"/>
    </location>
</feature>
<dbReference type="InterPro" id="IPR056416">
    <property type="entry name" value="DH_2_fung"/>
</dbReference>
<sequence length="1896" mass="208187">MSPAKEDELHPAEPQTPRRTSTAKHGNATTPTNKRAPAHDPATPKSAPATAGNASSHKKKAEPSLLGDFFLGRPSPARVAAQREAIKQRRKSMAADAANVREELRQEMRAAAVRRLQHPGGVTDRVKAWQKANATAMKQLGGGIPHAEDVATEPTEVAVHIAPESVTEEDRVRIKMRQKPKKKKTKVERIEDKENQDGGGGEETEPEKPVAPKPNAASRGPPVVVKLAPKKRIVSDDNWMKRRKGRSPPRDSSPKPKVEPAPMPLPKDFLQKTARNPTVQSKIKDWAQRVEMPESNKALPVKEYRHRKAGATVAVEEDAPELVASAPEIKASPKHPVDDAIRVTPVRKKEQPDDGIRVRPIDTSILDDGIRVRPIDSPAPKDDGIRVRPCHRTPEEVAARPTSSRLTSAERSFRAPSPARAQPGDDVIEVIEDPETEIETPTKRKASRRRARRQSRSPSPVVRTVVPAGDQHPKSETAGHIPSQPCSDDESEMIPPTVLGDKSLADIPFGYSAFSELDLPLGADARNSGTKRPKTQRNPSFKAVPKVFKKVVIGAKDIIQEMAEPPRLVVANQPRNIEAWLNDTVDPFVDSAPKEATAESPVQRAPVQERAPTPELQAPATVSQKQPSPQPASETRPRESVASPPSKQAAPQDQENTDSQPEDSDATPKNTKSPAHPSTGLRRRRATRVAASPAKSGGRKPFRELLREAFRGESVGHKLPPTVYPSCEADNDADRGYEEDDYESREGRRPSSEPSRGPALSDYSSTYYASTYDSSLSSDLSSQGHPRRRPPTNGVHELSTIVSEESSSTVGSDAHDAHSDVSQTTVTQTTAFTKTSEVSGQRSQKTSLKRRLTKHSDLVSVLSLPDNGQLVPPSRSRSIRSSRSLHRRPSRANKSRVDDLLDEFADDEHIYGRELKALVDGVIPVLLRDVVNGDARDAKPDTTAKSVVNMGMALEKLRDYHKRVPLSDLSDLLFWLNDVSPVYDHYLDVWRLGFQGLIINLAPRHGRFDDGDSLLNALPLNEEGDIVGEDGERVDVAFLLKRPLIRVKWMVKFLKAAVAVTEGQEAERLLSVFTGLQEKARKRHREESARMMDEDANNTDTSRCRDLRNLSPLDGVMINSIRQVAALDVFSLDLRHSSGQRLECQVEMIFRDNPPVPEDKGDILIREIGNGARSYLLFPPVPRQYISSRLGEDDDSLIVMIRGSHNGEEWFELLTLFTNNDEQIDYWLRVLGSHPMPPTIPRKPANMTLETGSPRSGGTDVPVGERKPSSSSLVSSDTRRPRTPSRYHTRQYNGISSPEPYADVSSDRTPSRHDHAQDRSEDDEWSPSWEHPSGNNLPKIVRPPPNTTPFREDGAPPPPIHRTLGPISPNLLSPPAEVGPHARIKRRMSSPLKHEYHPSDISSDSSSALSDDDSESSDMSSDDLDEDEVPETIPGYSIKEPEVAPIESIVSENSITPSNSASQVELGGQDEPKANGPVQKFAATVSYWSSRKGIWREINSGQPASIIIHPGCLEVHHLGEQHYNRQAYPLQSSGTSEVDNSNKDAGTIVPLVVLILTPVVMIRRSNALDLEVRSPASPEARLKIEASMFRFRSATPIEAKDLYEAVHISRLNNARYIQLSEEARVRSFGQMQAAPGDGSADGDSSSRRRSWFGRRNSYRASTRAPSVSQGSVSTTISAGSFLRRLMGGGHNNSYNIDESTVDKQQPGPGGGSFYTSSSGSGSGSGSSTPPRSASISLSNSGSHSRWSYGLAKPFSPDQPLEIRCHLNVQNNRWLDKGDCILHISRPPPGVRQELPLYHGLEKRVIVTHATKKTGDRPLILLDAVLGSKCFSLLGTKGVMCSVWEEARDEEGNVGVVPRSGAVGGKVTKWCFQCKSVQQAACIMGMLTSEVPGLMMR</sequence>
<feature type="compositionally biased region" description="Polar residues" evidence="2">
    <location>
        <begin position="1663"/>
        <end position="1673"/>
    </location>
</feature>
<feature type="compositionally biased region" description="Acidic residues" evidence="2">
    <location>
        <begin position="1410"/>
        <end position="1430"/>
    </location>
</feature>
<feature type="compositionally biased region" description="Low complexity" evidence="2">
    <location>
        <begin position="752"/>
        <end position="782"/>
    </location>
</feature>
<dbReference type="Pfam" id="PF24340">
    <property type="entry name" value="DH_2"/>
    <property type="match status" value="1"/>
</dbReference>
<evidence type="ECO:0000259" key="3">
    <source>
        <dbReference type="Pfam" id="PF24340"/>
    </source>
</evidence>
<protein>
    <submittedName>
        <fullName evidence="6">Uncharacterized protein</fullName>
    </submittedName>
</protein>
<feature type="compositionally biased region" description="Basic residues" evidence="2">
    <location>
        <begin position="174"/>
        <end position="186"/>
    </location>
</feature>
<feature type="compositionally biased region" description="Low complexity" evidence="2">
    <location>
        <begin position="1399"/>
        <end position="1409"/>
    </location>
</feature>
<feature type="region of interest" description="Disordered" evidence="2">
    <location>
        <begin position="162"/>
        <end position="288"/>
    </location>
</feature>
<feature type="compositionally biased region" description="Low complexity" evidence="2">
    <location>
        <begin position="456"/>
        <end position="468"/>
    </location>
</feature>
<feature type="domain" description="PH" evidence="5">
    <location>
        <begin position="1472"/>
        <end position="1624"/>
    </location>
</feature>
<feature type="region of interest" description="Disordered" evidence="2">
    <location>
        <begin position="1631"/>
        <end position="1673"/>
    </location>
</feature>
<accession>A0AAN6Z7J2</accession>
<feature type="region of interest" description="Disordered" evidence="2">
    <location>
        <begin position="864"/>
        <end position="892"/>
    </location>
</feature>
<evidence type="ECO:0000313" key="7">
    <source>
        <dbReference type="Proteomes" id="UP001302602"/>
    </source>
</evidence>
<feature type="region of interest" description="Disordered" evidence="2">
    <location>
        <begin position="1083"/>
        <end position="1102"/>
    </location>
</feature>
<feature type="region of interest" description="Disordered" evidence="2">
    <location>
        <begin position="1"/>
        <end position="75"/>
    </location>
</feature>
<dbReference type="InterPro" id="IPR056223">
    <property type="entry name" value="PH_24"/>
</dbReference>
<dbReference type="RefSeq" id="XP_062651728.1">
    <property type="nucleotide sequence ID" value="XM_062788454.1"/>
</dbReference>
<gene>
    <name evidence="6" type="ORF">N657DRAFT_566802</name>
</gene>
<feature type="compositionally biased region" description="Basic and acidic residues" evidence="2">
    <location>
        <begin position="1305"/>
        <end position="1319"/>
    </location>
</feature>
<dbReference type="GeneID" id="87825224"/>
<evidence type="ECO:0000259" key="5">
    <source>
        <dbReference type="Pfam" id="PF24345"/>
    </source>
</evidence>
<dbReference type="EMBL" id="MU853224">
    <property type="protein sequence ID" value="KAK4127957.1"/>
    <property type="molecule type" value="Genomic_DNA"/>
</dbReference>
<feature type="coiled-coil region" evidence="1">
    <location>
        <begin position="83"/>
        <end position="114"/>
    </location>
</feature>
<feature type="compositionally biased region" description="Basic and acidic residues" evidence="2">
    <location>
        <begin position="248"/>
        <end position="258"/>
    </location>
</feature>
<feature type="compositionally biased region" description="Acidic residues" evidence="2">
    <location>
        <begin position="426"/>
        <end position="438"/>
    </location>
</feature>
<feature type="region of interest" description="Disordered" evidence="2">
    <location>
        <begin position="1692"/>
        <end position="1738"/>
    </location>
</feature>
<organism evidence="6 7">
    <name type="scientific">Parathielavia appendiculata</name>
    <dbReference type="NCBI Taxonomy" id="2587402"/>
    <lineage>
        <taxon>Eukaryota</taxon>
        <taxon>Fungi</taxon>
        <taxon>Dikarya</taxon>
        <taxon>Ascomycota</taxon>
        <taxon>Pezizomycotina</taxon>
        <taxon>Sordariomycetes</taxon>
        <taxon>Sordariomycetidae</taxon>
        <taxon>Sordariales</taxon>
        <taxon>Chaetomiaceae</taxon>
        <taxon>Parathielavia</taxon>
    </lineage>
</organism>
<feature type="region of interest" description="Disordered" evidence="2">
    <location>
        <begin position="588"/>
        <end position="852"/>
    </location>
</feature>
<feature type="compositionally biased region" description="Low complexity" evidence="2">
    <location>
        <begin position="799"/>
        <end position="812"/>
    </location>
</feature>
<reference evidence="6" key="1">
    <citation type="journal article" date="2023" name="Mol. Phylogenet. Evol.">
        <title>Genome-scale phylogeny and comparative genomics of the fungal order Sordariales.</title>
        <authorList>
            <person name="Hensen N."/>
            <person name="Bonometti L."/>
            <person name="Westerberg I."/>
            <person name="Brannstrom I.O."/>
            <person name="Guillou S."/>
            <person name="Cros-Aarteil S."/>
            <person name="Calhoun S."/>
            <person name="Haridas S."/>
            <person name="Kuo A."/>
            <person name="Mondo S."/>
            <person name="Pangilinan J."/>
            <person name="Riley R."/>
            <person name="LaButti K."/>
            <person name="Andreopoulos B."/>
            <person name="Lipzen A."/>
            <person name="Chen C."/>
            <person name="Yan M."/>
            <person name="Daum C."/>
            <person name="Ng V."/>
            <person name="Clum A."/>
            <person name="Steindorff A."/>
            <person name="Ohm R.A."/>
            <person name="Martin F."/>
            <person name="Silar P."/>
            <person name="Natvig D.O."/>
            <person name="Lalanne C."/>
            <person name="Gautier V."/>
            <person name="Ament-Velasquez S.L."/>
            <person name="Kruys A."/>
            <person name="Hutchinson M.I."/>
            <person name="Powell A.J."/>
            <person name="Barry K."/>
            <person name="Miller A.N."/>
            <person name="Grigoriev I.V."/>
            <person name="Debuchy R."/>
            <person name="Gladieux P."/>
            <person name="Hiltunen Thoren M."/>
            <person name="Johannesson H."/>
        </authorList>
    </citation>
    <scope>NUCLEOTIDE SEQUENCE</scope>
    <source>
        <strain evidence="6">CBS 731.68</strain>
    </source>
</reference>
<keyword evidence="1" id="KW-0175">Coiled coil</keyword>
<evidence type="ECO:0000256" key="2">
    <source>
        <dbReference type="SAM" id="MobiDB-lite"/>
    </source>
</evidence>
<name>A0AAN6Z7J2_9PEZI</name>
<keyword evidence="7" id="KW-1185">Reference proteome</keyword>
<dbReference type="Pfam" id="PF24345">
    <property type="entry name" value="PH_24"/>
    <property type="match status" value="1"/>
</dbReference>
<feature type="compositionally biased region" description="Basic and acidic residues" evidence="2">
    <location>
        <begin position="701"/>
        <end position="716"/>
    </location>
</feature>
<feature type="compositionally biased region" description="Polar residues" evidence="2">
    <location>
        <begin position="643"/>
        <end position="659"/>
    </location>
</feature>
<feature type="compositionally biased region" description="Polar residues" evidence="2">
    <location>
        <begin position="401"/>
        <end position="410"/>
    </location>
</feature>
<feature type="compositionally biased region" description="Basic and acidic residues" evidence="2">
    <location>
        <begin position="187"/>
        <end position="196"/>
    </location>
</feature>
<evidence type="ECO:0000256" key="1">
    <source>
        <dbReference type="SAM" id="Coils"/>
    </source>
</evidence>
<feature type="compositionally biased region" description="Polar residues" evidence="2">
    <location>
        <begin position="1450"/>
        <end position="1463"/>
    </location>
</feature>
<feature type="compositionally biased region" description="Basic and acidic residues" evidence="2">
    <location>
        <begin position="368"/>
        <end position="398"/>
    </location>
</feature>
<evidence type="ECO:0000259" key="4">
    <source>
        <dbReference type="Pfam" id="PF24344"/>
    </source>
</evidence>
<feature type="domain" description="DBL homology" evidence="3">
    <location>
        <begin position="893"/>
        <end position="1084"/>
    </location>
</feature>
<proteinExistence type="predicted"/>
<feature type="compositionally biased region" description="Polar residues" evidence="2">
    <location>
        <begin position="836"/>
        <end position="846"/>
    </location>
</feature>
<feature type="compositionally biased region" description="Polar residues" evidence="2">
    <location>
        <begin position="17"/>
        <end position="33"/>
    </location>
</feature>
<reference evidence="6" key="2">
    <citation type="submission" date="2023-05" db="EMBL/GenBank/DDBJ databases">
        <authorList>
            <consortium name="Lawrence Berkeley National Laboratory"/>
            <person name="Steindorff A."/>
            <person name="Hensen N."/>
            <person name="Bonometti L."/>
            <person name="Westerberg I."/>
            <person name="Brannstrom I.O."/>
            <person name="Guillou S."/>
            <person name="Cros-Aarteil S."/>
            <person name="Calhoun S."/>
            <person name="Haridas S."/>
            <person name="Kuo A."/>
            <person name="Mondo S."/>
            <person name="Pangilinan J."/>
            <person name="Riley R."/>
            <person name="Labutti K."/>
            <person name="Andreopoulos B."/>
            <person name="Lipzen A."/>
            <person name="Chen C."/>
            <person name="Yanf M."/>
            <person name="Daum C."/>
            <person name="Ng V."/>
            <person name="Clum A."/>
            <person name="Ohm R."/>
            <person name="Martin F."/>
            <person name="Silar P."/>
            <person name="Natvig D."/>
            <person name="Lalanne C."/>
            <person name="Gautier V."/>
            <person name="Ament-Velasquez S.L."/>
            <person name="Kruys A."/>
            <person name="Hutchinson M.I."/>
            <person name="Powell A.J."/>
            <person name="Barry K."/>
            <person name="Miller A.N."/>
            <person name="Grigoriev I.V."/>
            <person name="Debuchy R."/>
            <person name="Gladieux P."/>
            <person name="Thoren M.H."/>
            <person name="Johannesson H."/>
        </authorList>
    </citation>
    <scope>NUCLEOTIDE SEQUENCE</scope>
    <source>
        <strain evidence="6">CBS 731.68</strain>
    </source>
</reference>
<feature type="domain" description="PH" evidence="4">
    <location>
        <begin position="1097"/>
        <end position="1238"/>
    </location>
</feature>